<comment type="caution">
    <text evidence="1">The sequence shown here is derived from an EMBL/GenBank/DDBJ whole genome shotgun (WGS) entry which is preliminary data.</text>
</comment>
<evidence type="ECO:0000313" key="1">
    <source>
        <dbReference type="EMBL" id="CAB4000918.1"/>
    </source>
</evidence>
<keyword evidence="2" id="KW-1185">Reference proteome</keyword>
<dbReference type="AlphaFoldDB" id="A0A6S7IAB1"/>
<proteinExistence type="predicted"/>
<protein>
    <submittedName>
        <fullName evidence="1">Uncharacterized protein</fullName>
    </submittedName>
</protein>
<accession>A0A6S7IAB1</accession>
<organism evidence="1 2">
    <name type="scientific">Paramuricea clavata</name>
    <name type="common">Red gorgonian</name>
    <name type="synonym">Violescent sea-whip</name>
    <dbReference type="NCBI Taxonomy" id="317549"/>
    <lineage>
        <taxon>Eukaryota</taxon>
        <taxon>Metazoa</taxon>
        <taxon>Cnidaria</taxon>
        <taxon>Anthozoa</taxon>
        <taxon>Octocorallia</taxon>
        <taxon>Malacalcyonacea</taxon>
        <taxon>Plexauridae</taxon>
        <taxon>Paramuricea</taxon>
    </lineage>
</organism>
<sequence length="129" mass="14679">MVKYIINEKWYSEKKEDSNSEAERIAARPRSVIAPILFGLGVEIDHVFGMKWLINELSRLGFCISYDEVNRYRQSIIHSEGLKNLLAEYFPGTFTEWVADNVDHNVATLDGQGTFHGMGIIAVSILSER</sequence>
<evidence type="ECO:0000313" key="2">
    <source>
        <dbReference type="Proteomes" id="UP001152795"/>
    </source>
</evidence>
<gene>
    <name evidence="1" type="ORF">PACLA_8A011422</name>
</gene>
<dbReference type="EMBL" id="CACRXK020003960">
    <property type="protein sequence ID" value="CAB4000918.1"/>
    <property type="molecule type" value="Genomic_DNA"/>
</dbReference>
<reference evidence="1" key="1">
    <citation type="submission" date="2020-04" db="EMBL/GenBank/DDBJ databases">
        <authorList>
            <person name="Alioto T."/>
            <person name="Alioto T."/>
            <person name="Gomez Garrido J."/>
        </authorList>
    </citation>
    <scope>NUCLEOTIDE SEQUENCE</scope>
    <source>
        <strain evidence="1">A484AB</strain>
    </source>
</reference>
<dbReference type="OrthoDB" id="5982392at2759"/>
<name>A0A6S7IAB1_PARCT</name>
<dbReference type="Proteomes" id="UP001152795">
    <property type="component" value="Unassembled WGS sequence"/>
</dbReference>